<evidence type="ECO:0000313" key="4">
    <source>
        <dbReference type="EMBL" id="GMA93467.1"/>
    </source>
</evidence>
<evidence type="ECO:0000313" key="5">
    <source>
        <dbReference type="Proteomes" id="UP001157034"/>
    </source>
</evidence>
<dbReference type="EMBL" id="BSVB01000001">
    <property type="protein sequence ID" value="GMA93467.1"/>
    <property type="molecule type" value="Genomic_DNA"/>
</dbReference>
<comment type="caution">
    <text evidence="4">The sequence shown here is derived from an EMBL/GenBank/DDBJ whole genome shotgun (WGS) entry which is preliminary data.</text>
</comment>
<gene>
    <name evidence="4" type="ORF">GCM10025881_02910</name>
</gene>
<dbReference type="InterPro" id="IPR036249">
    <property type="entry name" value="Thioredoxin-like_sf"/>
</dbReference>
<feature type="region of interest" description="Disordered" evidence="1">
    <location>
        <begin position="229"/>
        <end position="262"/>
    </location>
</feature>
<reference evidence="5" key="1">
    <citation type="journal article" date="2019" name="Int. J. Syst. Evol. Microbiol.">
        <title>The Global Catalogue of Microorganisms (GCM) 10K type strain sequencing project: providing services to taxonomists for standard genome sequencing and annotation.</title>
        <authorList>
            <consortium name="The Broad Institute Genomics Platform"/>
            <consortium name="The Broad Institute Genome Sequencing Center for Infectious Disease"/>
            <person name="Wu L."/>
            <person name="Ma J."/>
        </authorList>
    </citation>
    <scope>NUCLEOTIDE SEQUENCE [LARGE SCALE GENOMIC DNA]</scope>
    <source>
        <strain evidence="5">NBRC 108894</strain>
    </source>
</reference>
<dbReference type="SUPFAM" id="SSF52833">
    <property type="entry name" value="Thioredoxin-like"/>
    <property type="match status" value="1"/>
</dbReference>
<sequence length="262" mass="28596">MSDQHRSRDQRREVARELARRERERAERRRRLLRILVPIIVVVVLVGAGTGVAVAVAVASNRPAPSTSAGPANMITGGIQFTGEGGRFTVVKTAGLRKGQRPEPVATSNADRVPRIVTYIDFSCPGCKAFEAANSGYLKKLVADGRATLEVHPIAILDTHYQTSRYSSRANNVGACVADLAPDRFYDVMHEMYAEQPEESTAGLTNDRLVAVVHQAGLNDPAVDRCIQGSASGSSWRRRRRRRGRIPPSGIRGTAASTRRRS</sequence>
<organism evidence="4 5">
    <name type="scientific">Pseudolysinimonas kribbensis</name>
    <dbReference type="NCBI Taxonomy" id="433641"/>
    <lineage>
        <taxon>Bacteria</taxon>
        <taxon>Bacillati</taxon>
        <taxon>Actinomycetota</taxon>
        <taxon>Actinomycetes</taxon>
        <taxon>Micrococcales</taxon>
        <taxon>Microbacteriaceae</taxon>
        <taxon>Pseudolysinimonas</taxon>
    </lineage>
</organism>
<evidence type="ECO:0000259" key="3">
    <source>
        <dbReference type="Pfam" id="PF13462"/>
    </source>
</evidence>
<keyword evidence="2" id="KW-0812">Transmembrane</keyword>
<feature type="domain" description="Thioredoxin-like fold" evidence="3">
    <location>
        <begin position="115"/>
        <end position="227"/>
    </location>
</feature>
<proteinExistence type="predicted"/>
<accession>A0ABQ6K3M7</accession>
<feature type="compositionally biased region" description="Basic residues" evidence="1">
    <location>
        <begin position="236"/>
        <end position="245"/>
    </location>
</feature>
<dbReference type="Gene3D" id="3.40.30.10">
    <property type="entry name" value="Glutaredoxin"/>
    <property type="match status" value="1"/>
</dbReference>
<dbReference type="InterPro" id="IPR012336">
    <property type="entry name" value="Thioredoxin-like_fold"/>
</dbReference>
<evidence type="ECO:0000256" key="1">
    <source>
        <dbReference type="SAM" id="MobiDB-lite"/>
    </source>
</evidence>
<protein>
    <recommendedName>
        <fullName evidence="3">Thioredoxin-like fold domain-containing protein</fullName>
    </recommendedName>
</protein>
<evidence type="ECO:0000256" key="2">
    <source>
        <dbReference type="SAM" id="Phobius"/>
    </source>
</evidence>
<keyword evidence="2" id="KW-0472">Membrane</keyword>
<dbReference type="Proteomes" id="UP001157034">
    <property type="component" value="Unassembled WGS sequence"/>
</dbReference>
<keyword evidence="2" id="KW-1133">Transmembrane helix</keyword>
<name>A0ABQ6K3M7_9MICO</name>
<keyword evidence="5" id="KW-1185">Reference proteome</keyword>
<feature type="transmembrane region" description="Helical" evidence="2">
    <location>
        <begin position="35"/>
        <end position="59"/>
    </location>
</feature>
<dbReference type="Pfam" id="PF13462">
    <property type="entry name" value="Thioredoxin_4"/>
    <property type="match status" value="1"/>
</dbReference>